<dbReference type="GO" id="GO:0051959">
    <property type="term" value="F:dynein light intermediate chain binding"/>
    <property type="evidence" value="ECO:0007669"/>
    <property type="project" value="InterPro"/>
</dbReference>
<name>A0A8S3E8G9_9BILA</name>
<feature type="domain" description="Dynein heavy chain linker" evidence="1">
    <location>
        <begin position="10"/>
        <end position="204"/>
    </location>
</feature>
<dbReference type="Proteomes" id="UP000681720">
    <property type="component" value="Unassembled WGS sequence"/>
</dbReference>
<dbReference type="InterPro" id="IPR042228">
    <property type="entry name" value="Dynein_linker_3"/>
</dbReference>
<dbReference type="InterPro" id="IPR042222">
    <property type="entry name" value="Dynein_2_N"/>
</dbReference>
<gene>
    <name evidence="2" type="ORF">GIL414_LOCUS59988</name>
</gene>
<evidence type="ECO:0000259" key="1">
    <source>
        <dbReference type="Pfam" id="PF08393"/>
    </source>
</evidence>
<accession>A0A8S3E8G9</accession>
<dbReference type="GO" id="GO:0007018">
    <property type="term" value="P:microtubule-based movement"/>
    <property type="evidence" value="ECO:0007669"/>
    <property type="project" value="InterPro"/>
</dbReference>
<dbReference type="EMBL" id="CAJOBJ010229428">
    <property type="protein sequence ID" value="CAF5051465.1"/>
    <property type="molecule type" value="Genomic_DNA"/>
</dbReference>
<reference evidence="2" key="1">
    <citation type="submission" date="2021-02" db="EMBL/GenBank/DDBJ databases">
        <authorList>
            <person name="Nowell W R."/>
        </authorList>
    </citation>
    <scope>NUCLEOTIDE SEQUENCE</scope>
</reference>
<dbReference type="AlphaFoldDB" id="A0A8S3E8G9"/>
<protein>
    <recommendedName>
        <fullName evidence="1">Dynein heavy chain linker domain-containing protein</fullName>
    </recommendedName>
</protein>
<dbReference type="Pfam" id="PF08393">
    <property type="entry name" value="DHC_N2"/>
    <property type="match status" value="1"/>
</dbReference>
<organism evidence="2 3">
    <name type="scientific">Rotaria magnacalcarata</name>
    <dbReference type="NCBI Taxonomy" id="392030"/>
    <lineage>
        <taxon>Eukaryota</taxon>
        <taxon>Metazoa</taxon>
        <taxon>Spiralia</taxon>
        <taxon>Gnathifera</taxon>
        <taxon>Rotifera</taxon>
        <taxon>Eurotatoria</taxon>
        <taxon>Bdelloidea</taxon>
        <taxon>Philodinida</taxon>
        <taxon>Philodinidae</taxon>
        <taxon>Rotaria</taxon>
    </lineage>
</organism>
<feature type="non-terminal residue" evidence="2">
    <location>
        <position position="1"/>
    </location>
</feature>
<comment type="caution">
    <text evidence="2">The sequence shown here is derived from an EMBL/GenBank/DDBJ whole genome shotgun (WGS) entry which is preliminary data.</text>
</comment>
<evidence type="ECO:0000313" key="3">
    <source>
        <dbReference type="Proteomes" id="UP000681720"/>
    </source>
</evidence>
<dbReference type="Gene3D" id="3.20.180.20">
    <property type="entry name" value="Dynein heavy chain, N-terminal domain 2"/>
    <property type="match status" value="1"/>
</dbReference>
<dbReference type="GO" id="GO:0030286">
    <property type="term" value="C:dynein complex"/>
    <property type="evidence" value="ECO:0007669"/>
    <property type="project" value="InterPro"/>
</dbReference>
<dbReference type="PANTHER" id="PTHR45703">
    <property type="entry name" value="DYNEIN HEAVY CHAIN"/>
    <property type="match status" value="1"/>
</dbReference>
<dbReference type="GO" id="GO:0045505">
    <property type="term" value="F:dynein intermediate chain binding"/>
    <property type="evidence" value="ECO:0007669"/>
    <property type="project" value="InterPro"/>
</dbReference>
<evidence type="ECO:0000313" key="2">
    <source>
        <dbReference type="EMBL" id="CAF5051465.1"/>
    </source>
</evidence>
<dbReference type="Gene3D" id="1.20.140.100">
    <property type="entry name" value="Dynein heavy chain, N-terminal domain 2"/>
    <property type="match status" value="1"/>
</dbReference>
<dbReference type="InterPro" id="IPR026983">
    <property type="entry name" value="DHC"/>
</dbReference>
<proteinExistence type="predicted"/>
<dbReference type="InterPro" id="IPR013602">
    <property type="entry name" value="Dynein_heavy_linker"/>
</dbReference>
<sequence length="226" mass="26946">DPPAETVEEAYIMINSQEILRLIEDRLLLLHSNESFHSNIDNRHEQFQQYYVLFDNVKEMTQLWFETQNRWIFLRSALANLKVANDDQTYLKQIYIKFADIDETFRNFQKLAFQNPSVAGLAKVEMNRIHFQNWLDVFNELIVELDFYLNEQYRSKFGRFNFLSNEDLVNLISSGLDPRFYVPYVRQLFRGVYNIEFHLPEQTIGTTNNQTMNSAAIDVYGKLFIR</sequence>